<reference evidence="3" key="1">
    <citation type="journal article" date="2023" name="Front. Mar. Sci.">
        <title>A new Merluccius polli reference genome to investigate the effects of global change in West African waters.</title>
        <authorList>
            <person name="Mateo J.L."/>
            <person name="Blanco-Fernandez C."/>
            <person name="Garcia-Vazquez E."/>
            <person name="Machado-Schiaffino G."/>
        </authorList>
    </citation>
    <scope>NUCLEOTIDE SEQUENCE</scope>
    <source>
        <strain evidence="3">C29</strain>
        <tissue evidence="3">Fin</tissue>
    </source>
</reference>
<name>A0AA47MTX6_MERPO</name>
<organism evidence="3 4">
    <name type="scientific">Merluccius polli</name>
    <name type="common">Benguela hake</name>
    <name type="synonym">Merluccius cadenati</name>
    <dbReference type="NCBI Taxonomy" id="89951"/>
    <lineage>
        <taxon>Eukaryota</taxon>
        <taxon>Metazoa</taxon>
        <taxon>Chordata</taxon>
        <taxon>Craniata</taxon>
        <taxon>Vertebrata</taxon>
        <taxon>Euteleostomi</taxon>
        <taxon>Actinopterygii</taxon>
        <taxon>Neopterygii</taxon>
        <taxon>Teleostei</taxon>
        <taxon>Neoteleostei</taxon>
        <taxon>Acanthomorphata</taxon>
        <taxon>Zeiogadaria</taxon>
        <taxon>Gadariae</taxon>
        <taxon>Gadiformes</taxon>
        <taxon>Gadoidei</taxon>
        <taxon>Merlucciidae</taxon>
        <taxon>Merluccius</taxon>
    </lineage>
</organism>
<sequence length="407" mass="45824">MAGRKTSQRTSLNFEISDSDDEKEEISKVIRNLGAKLQEKEELQHMLDAVGEDVAGGSTEASSSSSQTWTVRQALSGERWRNARPQLLEAMLEAGRVPKGFCQLCHVKEAVISCTDCLPKHMLYSQCDITVHRQYSLHNRSSVVGSSHRALPPTVIFVNDASGEPTLGEEVRLLPFALPKSICSCKAENVSVSGGQKIIFVNMNGRYDLSVPLLTCESCKCKWTPQIKDLIVNGYWPGTIDFQTVFAIEVFSSFEDLKICAPGLSRHAFVRLLESRSVRAGRSRLKISRRVFFWTYCRHEIELLLGDDHFSCPACGDDMVAVSLDGNRKMYRFNRKGADESPYFEGTFVSKDTEVEAFVARIRHQVKTAPGRFRIIGLNMFRGEIFAYPLYLQQDLGKQRKIEFAQT</sequence>
<dbReference type="AlphaFoldDB" id="A0AA47MTX6"/>
<protein>
    <recommendedName>
        <fullName evidence="2">CxC3 like cysteine cluster domain-containing protein</fullName>
    </recommendedName>
</protein>
<feature type="domain" description="CxC3 like cysteine cluster" evidence="2">
    <location>
        <begin position="174"/>
        <end position="278"/>
    </location>
</feature>
<comment type="caution">
    <text evidence="3">The sequence shown here is derived from an EMBL/GenBank/DDBJ whole genome shotgun (WGS) entry which is preliminary data.</text>
</comment>
<dbReference type="Proteomes" id="UP001174136">
    <property type="component" value="Unassembled WGS sequence"/>
</dbReference>
<keyword evidence="4" id="KW-1185">Reference proteome</keyword>
<evidence type="ECO:0000256" key="1">
    <source>
        <dbReference type="SAM" id="MobiDB-lite"/>
    </source>
</evidence>
<evidence type="ECO:0000313" key="3">
    <source>
        <dbReference type="EMBL" id="KAK0146081.1"/>
    </source>
</evidence>
<dbReference type="Pfam" id="PF18804">
    <property type="entry name" value="CxC3"/>
    <property type="match status" value="1"/>
</dbReference>
<evidence type="ECO:0000313" key="4">
    <source>
        <dbReference type="Proteomes" id="UP001174136"/>
    </source>
</evidence>
<dbReference type="PANTHER" id="PTHR33104:SF2">
    <property type="entry name" value="CXC3 LIKE CYSTEINE CLUSTER DOMAIN-CONTAINING PROTEIN"/>
    <property type="match status" value="1"/>
</dbReference>
<proteinExistence type="predicted"/>
<evidence type="ECO:0000259" key="2">
    <source>
        <dbReference type="Pfam" id="PF18804"/>
    </source>
</evidence>
<feature type="region of interest" description="Disordered" evidence="1">
    <location>
        <begin position="1"/>
        <end position="23"/>
    </location>
</feature>
<gene>
    <name evidence="3" type="ORF">N1851_014652</name>
</gene>
<dbReference type="EMBL" id="JAOPHQ010002629">
    <property type="protein sequence ID" value="KAK0146081.1"/>
    <property type="molecule type" value="Genomic_DNA"/>
</dbReference>
<accession>A0AA47MTX6</accession>
<dbReference type="PANTHER" id="PTHR33104">
    <property type="entry name" value="SI:DKEY-29D5.2"/>
    <property type="match status" value="1"/>
</dbReference>
<dbReference type="InterPro" id="IPR040564">
    <property type="entry name" value="CxC3-like"/>
</dbReference>